<dbReference type="AlphaFoldDB" id="A0A1R3IG16"/>
<reference evidence="2 3" key="1">
    <citation type="submission" date="2013-09" db="EMBL/GenBank/DDBJ databases">
        <title>Corchorus capsularis genome sequencing.</title>
        <authorList>
            <person name="Alam M."/>
            <person name="Haque M.S."/>
            <person name="Islam M.S."/>
            <person name="Emdad E.M."/>
            <person name="Islam M.M."/>
            <person name="Ahmed B."/>
            <person name="Halim A."/>
            <person name="Hossen Q.M.M."/>
            <person name="Hossain M.Z."/>
            <person name="Ahmed R."/>
            <person name="Khan M.M."/>
            <person name="Islam R."/>
            <person name="Rashid M.M."/>
            <person name="Khan S.A."/>
            <person name="Rahman M.S."/>
            <person name="Alam M."/>
        </authorList>
    </citation>
    <scope>NUCLEOTIDE SEQUENCE [LARGE SCALE GENOMIC DNA]</scope>
    <source>
        <strain evidence="3">cv. CVL-1</strain>
        <tissue evidence="2">Whole seedling</tissue>
    </source>
</reference>
<protein>
    <submittedName>
        <fullName evidence="2">Uncharacterized protein</fullName>
    </submittedName>
</protein>
<proteinExistence type="predicted"/>
<feature type="region of interest" description="Disordered" evidence="1">
    <location>
        <begin position="50"/>
        <end position="71"/>
    </location>
</feature>
<dbReference type="EMBL" id="AWWV01010135">
    <property type="protein sequence ID" value="OMO81510.1"/>
    <property type="molecule type" value="Genomic_DNA"/>
</dbReference>
<gene>
    <name evidence="2" type="ORF">CCACVL1_12386</name>
</gene>
<feature type="non-terminal residue" evidence="2">
    <location>
        <position position="105"/>
    </location>
</feature>
<feature type="compositionally biased region" description="Low complexity" evidence="1">
    <location>
        <begin position="50"/>
        <end position="65"/>
    </location>
</feature>
<dbReference type="Gramene" id="OMO81510">
    <property type="protein sequence ID" value="OMO81510"/>
    <property type="gene ID" value="CCACVL1_12386"/>
</dbReference>
<dbReference type="Proteomes" id="UP000188268">
    <property type="component" value="Unassembled WGS sequence"/>
</dbReference>
<evidence type="ECO:0000256" key="1">
    <source>
        <dbReference type="SAM" id="MobiDB-lite"/>
    </source>
</evidence>
<accession>A0A1R3IG16</accession>
<evidence type="ECO:0000313" key="2">
    <source>
        <dbReference type="EMBL" id="OMO81510.1"/>
    </source>
</evidence>
<evidence type="ECO:0000313" key="3">
    <source>
        <dbReference type="Proteomes" id="UP000188268"/>
    </source>
</evidence>
<organism evidence="2 3">
    <name type="scientific">Corchorus capsularis</name>
    <name type="common">Jute</name>
    <dbReference type="NCBI Taxonomy" id="210143"/>
    <lineage>
        <taxon>Eukaryota</taxon>
        <taxon>Viridiplantae</taxon>
        <taxon>Streptophyta</taxon>
        <taxon>Embryophyta</taxon>
        <taxon>Tracheophyta</taxon>
        <taxon>Spermatophyta</taxon>
        <taxon>Magnoliopsida</taxon>
        <taxon>eudicotyledons</taxon>
        <taxon>Gunneridae</taxon>
        <taxon>Pentapetalae</taxon>
        <taxon>rosids</taxon>
        <taxon>malvids</taxon>
        <taxon>Malvales</taxon>
        <taxon>Malvaceae</taxon>
        <taxon>Grewioideae</taxon>
        <taxon>Apeibeae</taxon>
        <taxon>Corchorus</taxon>
    </lineage>
</organism>
<comment type="caution">
    <text evidence="2">The sequence shown here is derived from an EMBL/GenBank/DDBJ whole genome shotgun (WGS) entry which is preliminary data.</text>
</comment>
<keyword evidence="3" id="KW-1185">Reference proteome</keyword>
<name>A0A1R3IG16_COCAP</name>
<sequence>MPPTKGLVRSTSTQTLAYFPLEDCLVGLSTFTVLPRRGHRDFSISGLSHISSMDSSSVSSSRTSSKWLGGETAMKNVGRQAENSPPSRVGEGNIGFERTWRLKIS</sequence>